<name>A0ACC3N395_9PEZI</name>
<dbReference type="EMBL" id="JAUTXU010000094">
    <property type="protein sequence ID" value="KAK3709264.1"/>
    <property type="molecule type" value="Genomic_DNA"/>
</dbReference>
<evidence type="ECO:0000313" key="1">
    <source>
        <dbReference type="EMBL" id="KAK3709264.1"/>
    </source>
</evidence>
<protein>
    <submittedName>
        <fullName evidence="1">Uncharacterized protein</fullName>
    </submittedName>
</protein>
<dbReference type="Proteomes" id="UP001281147">
    <property type="component" value="Unassembled WGS sequence"/>
</dbReference>
<sequence length="159" mass="16224">MSFTIAKHTCSDAELKRLACCYLNSRDLQAVDWDTAAAQYDSNVKPQSFKTVTSRVIKKIQASEGGGDADEGEKKTKAGAKGKAGGGGGGGKKRKAAAEEDGGAAKVKKARGGKKAKKEPSAEAEDGGGEDANGEGEATADEDDAPVKAEGETSGDELS</sequence>
<keyword evidence="2" id="KW-1185">Reference proteome</keyword>
<gene>
    <name evidence="1" type="ORF">LTR37_011002</name>
</gene>
<accession>A0ACC3N395</accession>
<reference evidence="1" key="1">
    <citation type="submission" date="2023-07" db="EMBL/GenBank/DDBJ databases">
        <title>Black Yeasts Isolated from many extreme environments.</title>
        <authorList>
            <person name="Coleine C."/>
            <person name="Stajich J.E."/>
            <person name="Selbmann L."/>
        </authorList>
    </citation>
    <scope>NUCLEOTIDE SEQUENCE</scope>
    <source>
        <strain evidence="1">CCFEE 5714</strain>
    </source>
</reference>
<evidence type="ECO:0000313" key="2">
    <source>
        <dbReference type="Proteomes" id="UP001281147"/>
    </source>
</evidence>
<organism evidence="1 2">
    <name type="scientific">Vermiconidia calcicola</name>
    <dbReference type="NCBI Taxonomy" id="1690605"/>
    <lineage>
        <taxon>Eukaryota</taxon>
        <taxon>Fungi</taxon>
        <taxon>Dikarya</taxon>
        <taxon>Ascomycota</taxon>
        <taxon>Pezizomycotina</taxon>
        <taxon>Dothideomycetes</taxon>
        <taxon>Dothideomycetidae</taxon>
        <taxon>Mycosphaerellales</taxon>
        <taxon>Extremaceae</taxon>
        <taxon>Vermiconidia</taxon>
    </lineage>
</organism>
<proteinExistence type="predicted"/>
<comment type="caution">
    <text evidence="1">The sequence shown here is derived from an EMBL/GenBank/DDBJ whole genome shotgun (WGS) entry which is preliminary data.</text>
</comment>